<proteinExistence type="predicted"/>
<name>A0ABY4MQ40_9MICO</name>
<protein>
    <recommendedName>
        <fullName evidence="3">Peptidase M10 metallopeptidase domain-containing protein</fullName>
    </recommendedName>
</protein>
<accession>A0ABY4MQ40</accession>
<dbReference type="Proteomes" id="UP001056208">
    <property type="component" value="Chromosome"/>
</dbReference>
<evidence type="ECO:0000313" key="2">
    <source>
        <dbReference type="Proteomes" id="UP001056208"/>
    </source>
</evidence>
<dbReference type="Gene3D" id="3.40.390.10">
    <property type="entry name" value="Collagenase (Catalytic Domain)"/>
    <property type="match status" value="1"/>
</dbReference>
<sequence>MSTGASRWNATGTGIGISQAINTTSVNFNVNSANFGNVTWSGRAPNFDTCNAGGYNQALPLQLNTYYLANYSATQRAMVAAHELGHNLGLRHVGGDTTACGSVALMNPGDTRRTACSVYGPKVDDINGINAKY</sequence>
<dbReference type="InterPro" id="IPR024079">
    <property type="entry name" value="MetalloPept_cat_dom_sf"/>
</dbReference>
<evidence type="ECO:0000313" key="1">
    <source>
        <dbReference type="EMBL" id="UQB05152.1"/>
    </source>
</evidence>
<reference evidence="1" key="1">
    <citation type="submission" date="2021-11" db="EMBL/GenBank/DDBJ databases">
        <authorList>
            <person name="Li G."/>
            <person name="Jia Q."/>
            <person name="Yang F."/>
            <person name="Zhang C."/>
            <person name="Singh A."/>
            <person name="Lorenz A.J."/>
            <person name="Jackson-Ziems T."/>
            <person name="Vidaver A."/>
            <person name="Alfano J.R."/>
        </authorList>
    </citation>
    <scope>NUCLEOTIDE SEQUENCE</scope>
    <source>
        <strain evidence="1">CNK-2</strain>
    </source>
</reference>
<dbReference type="Pfam" id="PF13688">
    <property type="entry name" value="Reprolysin_5"/>
    <property type="match status" value="1"/>
</dbReference>
<organism evidence="1 2">
    <name type="scientific">Clavibacter nebraskensis</name>
    <dbReference type="NCBI Taxonomy" id="31963"/>
    <lineage>
        <taxon>Bacteria</taxon>
        <taxon>Bacillati</taxon>
        <taxon>Actinomycetota</taxon>
        <taxon>Actinomycetes</taxon>
        <taxon>Micrococcales</taxon>
        <taxon>Microbacteriaceae</taxon>
        <taxon>Clavibacter</taxon>
    </lineage>
</organism>
<keyword evidence="2" id="KW-1185">Reference proteome</keyword>
<dbReference type="RefSeq" id="WP_172638671.1">
    <property type="nucleotide sequence ID" value="NZ_CP033722.2"/>
</dbReference>
<evidence type="ECO:0008006" key="3">
    <source>
        <dbReference type="Google" id="ProtNLM"/>
    </source>
</evidence>
<dbReference type="SUPFAM" id="SSF55486">
    <property type="entry name" value="Metalloproteases ('zincins'), catalytic domain"/>
    <property type="match status" value="1"/>
</dbReference>
<dbReference type="GeneID" id="92984726"/>
<dbReference type="EMBL" id="CP086345">
    <property type="protein sequence ID" value="UQB05152.1"/>
    <property type="molecule type" value="Genomic_DNA"/>
</dbReference>
<gene>
    <name evidence="1" type="ORF">LIV34_000143</name>
</gene>